<protein>
    <submittedName>
        <fullName evidence="1">Sulfatase</fullName>
    </submittedName>
</protein>
<sequence>MAFDYQYNPLQRIYFVVPARNDNDILERSWGPFKHQKNTLPTPCLAVNQRIDKQNAMVLNHTAIYEHSLSQITESNTVQNALIILNPFMAAPSLASLARAILSIRRRAVRLWGC</sequence>
<dbReference type="EMBL" id="LR134190">
    <property type="protein sequence ID" value="VEB50725.1"/>
    <property type="molecule type" value="Genomic_DNA"/>
</dbReference>
<accession>A0A447TMV0</accession>
<proteinExistence type="predicted"/>
<dbReference type="Proteomes" id="UP000269208">
    <property type="component" value="Chromosome"/>
</dbReference>
<reference evidence="1 2" key="1">
    <citation type="submission" date="2018-12" db="EMBL/GenBank/DDBJ databases">
        <authorList>
            <consortium name="Pathogen Informatics"/>
        </authorList>
    </citation>
    <scope>NUCLEOTIDE SEQUENCE [LARGE SCALE GENOMIC DNA]</scope>
    <source>
        <strain evidence="1 2">NCTC6754</strain>
    </source>
</reference>
<name>A0A447TMV0_SALET</name>
<evidence type="ECO:0000313" key="1">
    <source>
        <dbReference type="EMBL" id="VEB50725.1"/>
    </source>
</evidence>
<evidence type="ECO:0000313" key="2">
    <source>
        <dbReference type="Proteomes" id="UP000269208"/>
    </source>
</evidence>
<dbReference type="AlphaFoldDB" id="A0A447TMV0"/>
<gene>
    <name evidence="1" type="ORF">NCTC6754_00408</name>
</gene>
<organism evidence="1 2">
    <name type="scientific">Salmonella enterica I</name>
    <dbReference type="NCBI Taxonomy" id="59201"/>
    <lineage>
        <taxon>Bacteria</taxon>
        <taxon>Pseudomonadati</taxon>
        <taxon>Pseudomonadota</taxon>
        <taxon>Gammaproteobacteria</taxon>
        <taxon>Enterobacterales</taxon>
        <taxon>Enterobacteriaceae</taxon>
        <taxon>Salmonella</taxon>
    </lineage>
</organism>